<organism evidence="2">
    <name type="scientific">uncultured Solirubrobacteraceae bacterium</name>
    <dbReference type="NCBI Taxonomy" id="1162706"/>
    <lineage>
        <taxon>Bacteria</taxon>
        <taxon>Bacillati</taxon>
        <taxon>Actinomycetota</taxon>
        <taxon>Thermoleophilia</taxon>
        <taxon>Solirubrobacterales</taxon>
        <taxon>Solirubrobacteraceae</taxon>
        <taxon>environmental samples</taxon>
    </lineage>
</organism>
<dbReference type="Gene3D" id="3.30.350.10">
    <property type="entry name" value="Subtilisin inhibitor-like"/>
    <property type="match status" value="1"/>
</dbReference>
<accession>A0A6J4TZS7</accession>
<dbReference type="GO" id="GO:0004867">
    <property type="term" value="F:serine-type endopeptidase inhibitor activity"/>
    <property type="evidence" value="ECO:0007669"/>
    <property type="project" value="InterPro"/>
</dbReference>
<sequence length="160" mass="16728">MGRDAPVRDRPGGRHGLPRRPRGALPRAMRALLLLAAVGVAACGGTDPAAPAPAPSRTSVAITFDRDGESGSAARTVRLRCPSPRREAACRALSALPRDAFAPPPAGQVCTEIYGGPETARIIGVVEGRRVDAVFARTDGCQTARFERVAGVLRVAGRVR</sequence>
<evidence type="ECO:0000313" key="2">
    <source>
        <dbReference type="EMBL" id="CAA9536325.1"/>
    </source>
</evidence>
<protein>
    <recommendedName>
        <fullName evidence="3">Subtilisin inhibitor domain-containing protein</fullName>
    </recommendedName>
</protein>
<reference evidence="2" key="1">
    <citation type="submission" date="2020-02" db="EMBL/GenBank/DDBJ databases">
        <authorList>
            <person name="Meier V. D."/>
        </authorList>
    </citation>
    <scope>NUCLEOTIDE SEQUENCE</scope>
    <source>
        <strain evidence="2">AVDCRST_MAG30</strain>
    </source>
</reference>
<gene>
    <name evidence="2" type="ORF">AVDCRST_MAG30-4264</name>
</gene>
<feature type="region of interest" description="Disordered" evidence="1">
    <location>
        <begin position="1"/>
        <end position="23"/>
    </location>
</feature>
<feature type="compositionally biased region" description="Basic and acidic residues" evidence="1">
    <location>
        <begin position="1"/>
        <end position="12"/>
    </location>
</feature>
<dbReference type="SUPFAM" id="SSF55399">
    <property type="entry name" value="Subtilisin inhibitor"/>
    <property type="match status" value="1"/>
</dbReference>
<evidence type="ECO:0008006" key="3">
    <source>
        <dbReference type="Google" id="ProtNLM"/>
    </source>
</evidence>
<dbReference type="AlphaFoldDB" id="A0A6J4TZS7"/>
<name>A0A6J4TZS7_9ACTN</name>
<proteinExistence type="predicted"/>
<dbReference type="EMBL" id="CADCVS010000558">
    <property type="protein sequence ID" value="CAA9536325.1"/>
    <property type="molecule type" value="Genomic_DNA"/>
</dbReference>
<dbReference type="InterPro" id="IPR036819">
    <property type="entry name" value="Subtilisin_inhibitor-like_sf"/>
</dbReference>
<evidence type="ECO:0000256" key="1">
    <source>
        <dbReference type="SAM" id="MobiDB-lite"/>
    </source>
</evidence>